<accession>A0ACC0WZ12</accession>
<evidence type="ECO:0000313" key="1">
    <source>
        <dbReference type="EMBL" id="KAJ0007268.1"/>
    </source>
</evidence>
<sequence>MKASQWRHIISEWVNEGESMDMDAYHIRVTSLLWIWGTGFKFGTGMDTQDTSPSILFFVDEQRFIFNAGEGLQRFCTEHKIILPNVGISVDHIFLSRVCSETAVGLPGLLFTLADFGGLSVNVWGPSDLKYLVDAMKSFIRPDAMVHARSFGTSPSSDATLTDLTKLTDPLVLVNNEVVKISAILLKPNFSGGSAVKPGELSVIYVCELPELMGKFDPDKARALGLSSGPKYDDLKSGKSVQSDCGTMVHPSDVMGPSVPGPIVLLVDCPTEAHVLELLSVESLSSYYADCSSKCAKTVNCIIHLSPTSVTGTPNYQICMKRFGSAQHIMAGHEMKNAEVPILKSNARLSARLNYLCPQLFPAAEFCSLQHLNNSAPDFSASEVFSNVIRQYFR</sequence>
<comment type="caution">
    <text evidence="1">The sequence shown here is derived from an EMBL/GenBank/DDBJ whole genome shotgun (WGS) entry which is preliminary data.</text>
</comment>
<proteinExistence type="predicted"/>
<protein>
    <submittedName>
        <fullName evidence="1">Uncharacterized protein</fullName>
    </submittedName>
</protein>
<evidence type="ECO:0000313" key="2">
    <source>
        <dbReference type="Proteomes" id="UP001163603"/>
    </source>
</evidence>
<dbReference type="EMBL" id="CM047750">
    <property type="protein sequence ID" value="KAJ0007268.1"/>
    <property type="molecule type" value="Genomic_DNA"/>
</dbReference>
<name>A0ACC0WZ12_9ROSI</name>
<keyword evidence="2" id="KW-1185">Reference proteome</keyword>
<reference evidence="2" key="1">
    <citation type="journal article" date="2023" name="G3 (Bethesda)">
        <title>Genome assembly and association tests identify interacting loci associated with vigor, precocity, and sex in interspecific pistachio rootstocks.</title>
        <authorList>
            <person name="Palmer W."/>
            <person name="Jacygrad E."/>
            <person name="Sagayaradj S."/>
            <person name="Cavanaugh K."/>
            <person name="Han R."/>
            <person name="Bertier L."/>
            <person name="Beede B."/>
            <person name="Kafkas S."/>
            <person name="Golino D."/>
            <person name="Preece J."/>
            <person name="Michelmore R."/>
        </authorList>
    </citation>
    <scope>NUCLEOTIDE SEQUENCE [LARGE SCALE GENOMIC DNA]</scope>
</reference>
<gene>
    <name evidence="1" type="ORF">Pint_29697</name>
</gene>
<dbReference type="Proteomes" id="UP001163603">
    <property type="component" value="Chromosome 15"/>
</dbReference>
<organism evidence="1 2">
    <name type="scientific">Pistacia integerrima</name>
    <dbReference type="NCBI Taxonomy" id="434235"/>
    <lineage>
        <taxon>Eukaryota</taxon>
        <taxon>Viridiplantae</taxon>
        <taxon>Streptophyta</taxon>
        <taxon>Embryophyta</taxon>
        <taxon>Tracheophyta</taxon>
        <taxon>Spermatophyta</taxon>
        <taxon>Magnoliopsida</taxon>
        <taxon>eudicotyledons</taxon>
        <taxon>Gunneridae</taxon>
        <taxon>Pentapetalae</taxon>
        <taxon>rosids</taxon>
        <taxon>malvids</taxon>
        <taxon>Sapindales</taxon>
        <taxon>Anacardiaceae</taxon>
        <taxon>Pistacia</taxon>
    </lineage>
</organism>